<evidence type="ECO:0000256" key="4">
    <source>
        <dbReference type="ARBA" id="ARBA00023069"/>
    </source>
</evidence>
<keyword evidence="6" id="KW-0472">Membrane</keyword>
<organism evidence="8 9">
    <name type="scientific">Granulicella rosea</name>
    <dbReference type="NCBI Taxonomy" id="474952"/>
    <lineage>
        <taxon>Bacteria</taxon>
        <taxon>Pseudomonadati</taxon>
        <taxon>Acidobacteriota</taxon>
        <taxon>Terriglobia</taxon>
        <taxon>Terriglobales</taxon>
        <taxon>Acidobacteriaceae</taxon>
        <taxon>Granulicella</taxon>
    </lineage>
</organism>
<name>A0A239H159_9BACT</name>
<dbReference type="Gene3D" id="2.60.40.1260">
    <property type="entry name" value="Lamin Tail domain"/>
    <property type="match status" value="1"/>
</dbReference>
<dbReference type="Pfam" id="PF00932">
    <property type="entry name" value="LTD"/>
    <property type="match status" value="1"/>
</dbReference>
<keyword evidence="3" id="KW-0963">Cytoplasm</keyword>
<evidence type="ECO:0000259" key="7">
    <source>
        <dbReference type="PROSITE" id="PS51841"/>
    </source>
</evidence>
<dbReference type="PROSITE" id="PS51841">
    <property type="entry name" value="LTD"/>
    <property type="match status" value="1"/>
</dbReference>
<evidence type="ECO:0000256" key="3">
    <source>
        <dbReference type="ARBA" id="ARBA00022490"/>
    </source>
</evidence>
<keyword evidence="6" id="KW-0812">Transmembrane</keyword>
<feature type="domain" description="LTD" evidence="7">
    <location>
        <begin position="26"/>
        <end position="161"/>
    </location>
</feature>
<gene>
    <name evidence="8" type="ORF">SAMN05421770_102179</name>
</gene>
<keyword evidence="6" id="KW-1133">Transmembrane helix</keyword>
<dbReference type="RefSeq" id="WP_089407691.1">
    <property type="nucleotide sequence ID" value="NZ_FZOU01000002.1"/>
</dbReference>
<sequence>MHTKFSAQGVLRALIVFVFSIFAVHDAFAVSNTVVISQVYGAGGNSGSNLSEDYVELFNLGTTPVSLTGWSLQYRSATGTGAFTSFALPSGAVIQPGQFYLVGASAAGSGAALPTPDAQLTISLSGTAGQIALSSSTVALTGCPAAPTADPAIVDFVGYGTTATCSEGLAPTATLTATTSASRKNVCTDTDNNAADFSVGADVPRNSATATQVCSGTATFGVSASASPTTVNVGSTTLFTARVTKGATSSGIAVTADLSTLGGSSTQPLYDDGTHGDTTAGDNVFNYLATVGSGATAGVKTVKLSATDAQAEASSATLAITVTATSAVTPIHTIQAGAPASSYLGQTVTTTGIVTALGNGGFYLEARDSAQDADPTTSEGIFVVSGTNASVVVGNELNVTGTVSVTSSSSATAATEINGTVTMTVVSTGNTLPTPVSLTAANDSPTGGFQQFLRYQSMRVLIPSFTTTAPTGGTLAETTETVTSDGTFWGVVTGVARPFVEPGISVLEPSLPSGTPATVPRFDGNPELIYVSSTFLGGAALNVTSNQTITNFLGIFDFTTNTAVFAPDKAAPGTLGAPMTVVVAPKPAANEFTIASMNVERFYSDTAPGNGGLTLTTPAYQGRLSKLSLLIRNVLGSPDIVGMQEMGTLSTLTALASKISTDAIAAGQTDPKYLPYLIQGNDSSGINTAFLVSPNRVTVSDVSQFGKATTFTNSTGVQAVLNDRPPLVLHAIVNIPGYTAYPVTVISNHLKALTGEDDTTSTGATVRLKKEAQAEFLANLIQGYQNNGEHVVSLGDYNAFPFNDGYVDVVGVVRGNPVAAGQSVITGTPNLVSPNMTDLVTTITDPAQQYDYTYIGNAQSLDHILTTSNITGAHLFYVHEDSDFPLINYNDPTTPLNTSDHDGGVAYFPLLQSGQTSTATLTPATQDFGSIAQGTASATKPIVFTNTGNTALTVTSVVATGDFAQTNNCTTVAAGATCTVNVAFTPTTTGARTGSLTVVSSSITNRTLVTSLTGTGLSASATLALNPSTLGFASLVAGGVSTAQSITLTNTGGVAATLGTIAATGDFTQTNTCGTSVASLGNCTISVTFRPTAVGARTGTLSIPVTAPAGVGTLSASLNGTAAAQASLSAAAAFPTTITGKTSAAQTVTLTNLSTSAITLSSASISVGTNFTQTNNCGATLAASATCTISVVFAPTSAGALTGALTVTPTIGAVSTTITTALSGTAQSAPDFALTPTSQAGSLVAGTSASTTLTLSSLGGYTGKVAIACSGAPAGSTCALSTGTLVLALNPTTNLIPSLNLNVVISTSKASGAGFGGLPGRSGTILMLVALGSAVLMFSNRRKLRGAALFLALLTVSVWTTGCGSGGNSAAPTPTGSYVYTITATDGALTHTATYNLTVQ</sequence>
<dbReference type="EMBL" id="FZOU01000002">
    <property type="protein sequence ID" value="SNS75117.1"/>
    <property type="molecule type" value="Genomic_DNA"/>
</dbReference>
<keyword evidence="4" id="KW-0969">Cilium</keyword>
<dbReference type="InterPro" id="IPR001322">
    <property type="entry name" value="Lamin_tail_dom"/>
</dbReference>
<dbReference type="Gene3D" id="3.60.10.10">
    <property type="entry name" value="Endonuclease/exonuclease/phosphatase"/>
    <property type="match status" value="1"/>
</dbReference>
<dbReference type="InterPro" id="IPR053879">
    <property type="entry name" value="HYDIN_VesB_CFA65-like_Ig"/>
</dbReference>
<evidence type="ECO:0000256" key="1">
    <source>
        <dbReference type="ARBA" id="ARBA00004138"/>
    </source>
</evidence>
<dbReference type="InterPro" id="IPR036691">
    <property type="entry name" value="Endo/exonu/phosph_ase_sf"/>
</dbReference>
<dbReference type="InterPro" id="IPR036415">
    <property type="entry name" value="Lamin_tail_dom_sf"/>
</dbReference>
<proteinExistence type="predicted"/>
<evidence type="ECO:0000256" key="2">
    <source>
        <dbReference type="ARBA" id="ARBA00004496"/>
    </source>
</evidence>
<dbReference type="NCBIfam" id="NF012200">
    <property type="entry name" value="choice_anch_D"/>
    <property type="match status" value="3"/>
</dbReference>
<dbReference type="OrthoDB" id="9801679at2"/>
<dbReference type="PANTHER" id="PTHR42834:SF1">
    <property type="entry name" value="ENDONUCLEASE_EXONUCLEASE_PHOSPHATASE FAMILY PROTEIN (AFU_ORTHOLOGUE AFUA_3G09210)"/>
    <property type="match status" value="1"/>
</dbReference>
<dbReference type="Pfam" id="PF22544">
    <property type="entry name" value="HYDIN_VesB_CFA65-like_Ig"/>
    <property type="match status" value="1"/>
</dbReference>
<accession>A0A239H159</accession>
<dbReference type="Gene3D" id="2.60.40.10">
    <property type="entry name" value="Immunoglobulins"/>
    <property type="match status" value="3"/>
</dbReference>
<evidence type="ECO:0000256" key="5">
    <source>
        <dbReference type="ARBA" id="ARBA00023273"/>
    </source>
</evidence>
<protein>
    <recommendedName>
        <fullName evidence="7">LTD domain-containing protein</fullName>
    </recommendedName>
</protein>
<dbReference type="GO" id="GO:0005737">
    <property type="term" value="C:cytoplasm"/>
    <property type="evidence" value="ECO:0007669"/>
    <property type="project" value="UniProtKB-SubCell"/>
</dbReference>
<keyword evidence="9" id="KW-1185">Reference proteome</keyword>
<dbReference type="SUPFAM" id="SSF56219">
    <property type="entry name" value="DNase I-like"/>
    <property type="match status" value="1"/>
</dbReference>
<evidence type="ECO:0000313" key="8">
    <source>
        <dbReference type="EMBL" id="SNS75117.1"/>
    </source>
</evidence>
<dbReference type="Proteomes" id="UP000198356">
    <property type="component" value="Unassembled WGS sequence"/>
</dbReference>
<reference evidence="8 9" key="1">
    <citation type="submission" date="2017-06" db="EMBL/GenBank/DDBJ databases">
        <authorList>
            <person name="Kim H.J."/>
            <person name="Triplett B.A."/>
        </authorList>
    </citation>
    <scope>NUCLEOTIDE SEQUENCE [LARGE SCALE GENOMIC DNA]</scope>
    <source>
        <strain evidence="8 9">DSM 18704</strain>
    </source>
</reference>
<dbReference type="PANTHER" id="PTHR42834">
    <property type="entry name" value="ENDONUCLEASE/EXONUCLEASE/PHOSPHATASE FAMILY PROTEIN (AFU_ORTHOLOGUE AFUA_3G09210)"/>
    <property type="match status" value="1"/>
</dbReference>
<dbReference type="SUPFAM" id="SSF74853">
    <property type="entry name" value="Lamin A/C globular tail domain"/>
    <property type="match status" value="1"/>
</dbReference>
<evidence type="ECO:0000256" key="6">
    <source>
        <dbReference type="SAM" id="Phobius"/>
    </source>
</evidence>
<dbReference type="InterPro" id="IPR013783">
    <property type="entry name" value="Ig-like_fold"/>
</dbReference>
<comment type="subcellular location">
    <subcellularLocation>
        <location evidence="1">Cell projection</location>
        <location evidence="1">Cilium</location>
    </subcellularLocation>
    <subcellularLocation>
        <location evidence="2">Cytoplasm</location>
    </subcellularLocation>
</comment>
<feature type="transmembrane region" description="Helical" evidence="6">
    <location>
        <begin position="1318"/>
        <end position="1338"/>
    </location>
</feature>
<keyword evidence="5" id="KW-0966">Cell projection</keyword>
<evidence type="ECO:0000313" key="9">
    <source>
        <dbReference type="Proteomes" id="UP000198356"/>
    </source>
</evidence>